<evidence type="ECO:0000313" key="2">
    <source>
        <dbReference type="Proteomes" id="UP000229879"/>
    </source>
</evidence>
<dbReference type="SUPFAM" id="SSF48619">
    <property type="entry name" value="Phospholipase A2, PLA2"/>
    <property type="match status" value="1"/>
</dbReference>
<evidence type="ECO:0000313" key="1">
    <source>
        <dbReference type="EMBL" id="AJA73127.1"/>
    </source>
</evidence>
<reference evidence="1 2" key="1">
    <citation type="journal article" date="2015" name="BMC Microbiol.">
        <title>Comparative analysis of multiple inducible phages from Mannheimia haemolytica.</title>
        <authorList>
            <person name="Niu Y.D."/>
            <person name="Cook S.R."/>
            <person name="Wang J."/>
            <person name="Klima C.L."/>
            <person name="Hsu Y.H."/>
            <person name="Kropinski A.M."/>
            <person name="Turner D."/>
            <person name="McAllister T.A."/>
        </authorList>
    </citation>
    <scope>NUCLEOTIDE SEQUENCE [LARGE SCALE GENOMIC DNA]</scope>
</reference>
<dbReference type="GO" id="GO:0006644">
    <property type="term" value="P:phospholipid metabolic process"/>
    <property type="evidence" value="ECO:0007669"/>
    <property type="project" value="InterPro"/>
</dbReference>
<dbReference type="EMBL" id="KP137438">
    <property type="protein sequence ID" value="AJA73127.1"/>
    <property type="molecule type" value="Genomic_DNA"/>
</dbReference>
<dbReference type="InterPro" id="IPR036444">
    <property type="entry name" value="PLipase_A2_dom_sf"/>
</dbReference>
<dbReference type="GO" id="GO:0050482">
    <property type="term" value="P:arachidonate secretion"/>
    <property type="evidence" value="ECO:0007669"/>
    <property type="project" value="InterPro"/>
</dbReference>
<protein>
    <submittedName>
        <fullName evidence="1">Uncharacterized protein</fullName>
    </submittedName>
</protein>
<gene>
    <name evidence="1" type="ORF">2256AP1_23</name>
</gene>
<dbReference type="GO" id="GO:0004623">
    <property type="term" value="F:phospholipase A2 activity"/>
    <property type="evidence" value="ECO:0007669"/>
    <property type="project" value="InterPro"/>
</dbReference>
<name>A0A0M3LP46_9CAUD</name>
<proteinExistence type="predicted"/>
<accession>A0A0M3LP46</accession>
<organism evidence="1 2">
    <name type="scientific">Mannheimia phage vB_MhM_2256AP1</name>
    <dbReference type="NCBI Taxonomy" id="1572748"/>
    <lineage>
        <taxon>Viruses</taxon>
        <taxon>Duplodnaviria</taxon>
        <taxon>Heunggongvirae</taxon>
        <taxon>Uroviricota</taxon>
        <taxon>Caudoviricetes</taxon>
        <taxon>Peduoviridae</taxon>
        <taxon>Baylorvirus</taxon>
        <taxon>Baylorvirus PHL101</taxon>
    </lineage>
</organism>
<dbReference type="Proteomes" id="UP000229879">
    <property type="component" value="Segment"/>
</dbReference>
<sequence length="80" mass="9558">MTKKHYCTGWRSAPANINSCCHQHDRDYGIRGTVTRADADKRLRECMIKNGNPIRAWLFWLVVRAFGWRFYKNKEIKIEK</sequence>